<dbReference type="AlphaFoldDB" id="A0A1I2MAI7"/>
<evidence type="ECO:0000256" key="1">
    <source>
        <dbReference type="ARBA" id="ARBA00008007"/>
    </source>
</evidence>
<dbReference type="RefSeq" id="WP_093717612.1">
    <property type="nucleotide sequence ID" value="NZ_FONG01000033.1"/>
</dbReference>
<dbReference type="STRING" id="380248.SAMN05216251_1337"/>
<gene>
    <name evidence="3" type="ORF">SAMN05216251_1337</name>
</gene>
<evidence type="ECO:0000259" key="2">
    <source>
        <dbReference type="Pfam" id="PF00156"/>
    </source>
</evidence>
<keyword evidence="3" id="KW-0808">Transferase</keyword>
<sequence>MRGWWQEITGLVLPVDCAGCGRPRTELCERCRVLIGGAAGSVPVRRVRPTPEPPGLPPVYAAGRYGDEVRAVVLAHKERGALGLAGPLGTALAAAVRRVGVTGTVLLVPVPSARRAVARRGHDATARIARAAARELRRGGAPARAVAALRQRRPVADQSGLGAAGRPVNLAGAVTAAGGAAGLLCAAPVVLVDDLMTTGASLTVAARAVEAAGGRVAGAAVVAGPHDEELHSDARRCR</sequence>
<dbReference type="OrthoDB" id="5244859at2"/>
<organism evidence="3 4">
    <name type="scientific">Actinacidiphila alni</name>
    <dbReference type="NCBI Taxonomy" id="380248"/>
    <lineage>
        <taxon>Bacteria</taxon>
        <taxon>Bacillati</taxon>
        <taxon>Actinomycetota</taxon>
        <taxon>Actinomycetes</taxon>
        <taxon>Kitasatosporales</taxon>
        <taxon>Streptomycetaceae</taxon>
        <taxon>Actinacidiphila</taxon>
    </lineage>
</organism>
<dbReference type="Gene3D" id="3.40.50.2020">
    <property type="match status" value="1"/>
</dbReference>
<dbReference type="Pfam" id="PF00156">
    <property type="entry name" value="Pribosyltran"/>
    <property type="match status" value="1"/>
</dbReference>
<proteinExistence type="inferred from homology"/>
<dbReference type="InterPro" id="IPR000836">
    <property type="entry name" value="PRTase_dom"/>
</dbReference>
<dbReference type="GO" id="GO:0016757">
    <property type="term" value="F:glycosyltransferase activity"/>
    <property type="evidence" value="ECO:0007669"/>
    <property type="project" value="UniProtKB-KW"/>
</dbReference>
<evidence type="ECO:0000313" key="4">
    <source>
        <dbReference type="Proteomes" id="UP000199323"/>
    </source>
</evidence>
<feature type="domain" description="Phosphoribosyltransferase" evidence="2">
    <location>
        <begin position="189"/>
        <end position="234"/>
    </location>
</feature>
<reference evidence="3 4" key="1">
    <citation type="submission" date="2016-10" db="EMBL/GenBank/DDBJ databases">
        <authorList>
            <person name="de Groot N.N."/>
        </authorList>
    </citation>
    <scope>NUCLEOTIDE SEQUENCE [LARGE SCALE GENOMIC DNA]</scope>
    <source>
        <strain evidence="3 4">CGMCC 4.3510</strain>
    </source>
</reference>
<evidence type="ECO:0000313" key="3">
    <source>
        <dbReference type="EMBL" id="SFF86537.1"/>
    </source>
</evidence>
<keyword evidence="3" id="KW-0328">Glycosyltransferase</keyword>
<dbReference type="Proteomes" id="UP000199323">
    <property type="component" value="Unassembled WGS sequence"/>
</dbReference>
<keyword evidence="4" id="KW-1185">Reference proteome</keyword>
<dbReference type="SUPFAM" id="SSF53271">
    <property type="entry name" value="PRTase-like"/>
    <property type="match status" value="1"/>
</dbReference>
<comment type="similarity">
    <text evidence="1">Belongs to the ComF/GntX family.</text>
</comment>
<accession>A0A1I2MAI7</accession>
<dbReference type="InterPro" id="IPR051910">
    <property type="entry name" value="ComF/GntX_DNA_util-trans"/>
</dbReference>
<protein>
    <submittedName>
        <fullName evidence="3">Predicted amidophosphoribosyltransferases</fullName>
    </submittedName>
</protein>
<name>A0A1I2MAI7_9ACTN</name>
<dbReference type="EMBL" id="FONG01000033">
    <property type="protein sequence ID" value="SFF86537.1"/>
    <property type="molecule type" value="Genomic_DNA"/>
</dbReference>
<dbReference type="PANTHER" id="PTHR47505">
    <property type="entry name" value="DNA UTILIZATION PROTEIN YHGH"/>
    <property type="match status" value="1"/>
</dbReference>
<dbReference type="PANTHER" id="PTHR47505:SF1">
    <property type="entry name" value="DNA UTILIZATION PROTEIN YHGH"/>
    <property type="match status" value="1"/>
</dbReference>
<dbReference type="InterPro" id="IPR029057">
    <property type="entry name" value="PRTase-like"/>
</dbReference>